<dbReference type="CDD" id="cd00590">
    <property type="entry name" value="RRM_SF"/>
    <property type="match status" value="1"/>
</dbReference>
<keyword evidence="2" id="KW-1185">Reference proteome</keyword>
<evidence type="ECO:0000313" key="1">
    <source>
        <dbReference type="EMBL" id="WUR02297.1"/>
    </source>
</evidence>
<dbReference type="EMBL" id="CP142726">
    <property type="protein sequence ID" value="WUR02297.1"/>
    <property type="molecule type" value="Genomic_DNA"/>
</dbReference>
<dbReference type="SUPFAM" id="SSF54928">
    <property type="entry name" value="RNA-binding domain, RBD"/>
    <property type="match status" value="1"/>
</dbReference>
<dbReference type="AlphaFoldDB" id="A0AAX4J8U3"/>
<dbReference type="KEGG" id="vnx:VNE69_01235"/>
<gene>
    <name evidence="1" type="ORF">VNE69_01235</name>
</gene>
<dbReference type="GeneID" id="90540099"/>
<name>A0AAX4J8U3_9MICR</name>
<protein>
    <submittedName>
        <fullName evidence="1">Uncharacterized protein</fullName>
    </submittedName>
</protein>
<organism evidence="1 2">
    <name type="scientific">Vairimorpha necatrix</name>
    <dbReference type="NCBI Taxonomy" id="6039"/>
    <lineage>
        <taxon>Eukaryota</taxon>
        <taxon>Fungi</taxon>
        <taxon>Fungi incertae sedis</taxon>
        <taxon>Microsporidia</taxon>
        <taxon>Nosematidae</taxon>
        <taxon>Vairimorpha</taxon>
    </lineage>
</organism>
<dbReference type="InterPro" id="IPR035979">
    <property type="entry name" value="RBD_domain_sf"/>
</dbReference>
<dbReference type="RefSeq" id="XP_065328442.1">
    <property type="nucleotide sequence ID" value="XM_065472370.1"/>
</dbReference>
<sequence length="148" mass="18011">MTEKNQEKIEYSNIPFFIKNISEKWDYRSLYDFFVKFGSFKFFKPVFSSDMSFIRFIFLSYKEERSVYYLHEHFNTKNFIIDFSTKKDYESSSFVDTSLKAKCIELKNKIMHQMNKDSQEKSSASLYFTDKNKWNEKVAEIKEIIKKY</sequence>
<dbReference type="Proteomes" id="UP001334084">
    <property type="component" value="Chromosome 1"/>
</dbReference>
<reference evidence="1" key="1">
    <citation type="journal article" date="2024" name="BMC Genomics">
        <title>Functional annotation of a divergent genome using sequence and structure-based similarity.</title>
        <authorList>
            <person name="Svedberg D."/>
            <person name="Winiger R.R."/>
            <person name="Berg A."/>
            <person name="Sharma H."/>
            <person name="Tellgren-Roth C."/>
            <person name="Debrunner-Vossbrinck B.A."/>
            <person name="Vossbrinck C.R."/>
            <person name="Barandun J."/>
        </authorList>
    </citation>
    <scope>NUCLEOTIDE SEQUENCE</scope>
    <source>
        <strain evidence="1">Illinois isolate</strain>
    </source>
</reference>
<proteinExistence type="predicted"/>
<accession>A0AAX4J8U3</accession>
<dbReference type="GO" id="GO:0003676">
    <property type="term" value="F:nucleic acid binding"/>
    <property type="evidence" value="ECO:0007669"/>
    <property type="project" value="InterPro"/>
</dbReference>
<evidence type="ECO:0000313" key="2">
    <source>
        <dbReference type="Proteomes" id="UP001334084"/>
    </source>
</evidence>